<dbReference type="STRING" id="425514.SAMN05443550_104273"/>
<dbReference type="EMBL" id="FNRA01000004">
    <property type="protein sequence ID" value="SEA66087.1"/>
    <property type="molecule type" value="Genomic_DNA"/>
</dbReference>
<evidence type="ECO:0000256" key="1">
    <source>
        <dbReference type="ARBA" id="ARBA00004141"/>
    </source>
</evidence>
<feature type="transmembrane region" description="Helical" evidence="5">
    <location>
        <begin position="208"/>
        <end position="227"/>
    </location>
</feature>
<name>A0A1H4D0D6_9SPHI</name>
<evidence type="ECO:0000256" key="4">
    <source>
        <dbReference type="ARBA" id="ARBA00023136"/>
    </source>
</evidence>
<evidence type="ECO:0000313" key="6">
    <source>
        <dbReference type="EMBL" id="SEA66087.1"/>
    </source>
</evidence>
<evidence type="ECO:0000313" key="7">
    <source>
        <dbReference type="Proteomes" id="UP000198850"/>
    </source>
</evidence>
<proteinExistence type="predicted"/>
<organism evidence="6 7">
    <name type="scientific">Pedobacter hartonius</name>
    <dbReference type="NCBI Taxonomy" id="425514"/>
    <lineage>
        <taxon>Bacteria</taxon>
        <taxon>Pseudomonadati</taxon>
        <taxon>Bacteroidota</taxon>
        <taxon>Sphingobacteriia</taxon>
        <taxon>Sphingobacteriales</taxon>
        <taxon>Sphingobacteriaceae</taxon>
        <taxon>Pedobacter</taxon>
    </lineage>
</organism>
<feature type="transmembrane region" description="Helical" evidence="5">
    <location>
        <begin position="239"/>
        <end position="255"/>
    </location>
</feature>
<keyword evidence="7" id="KW-1185">Reference proteome</keyword>
<evidence type="ECO:0000256" key="3">
    <source>
        <dbReference type="ARBA" id="ARBA00022989"/>
    </source>
</evidence>
<feature type="transmembrane region" description="Helical" evidence="5">
    <location>
        <begin position="12"/>
        <end position="33"/>
    </location>
</feature>
<dbReference type="InterPro" id="IPR011701">
    <property type="entry name" value="MFS"/>
</dbReference>
<dbReference type="GO" id="GO:0005886">
    <property type="term" value="C:plasma membrane"/>
    <property type="evidence" value="ECO:0007669"/>
    <property type="project" value="TreeGrafter"/>
</dbReference>
<feature type="transmembrane region" description="Helical" evidence="5">
    <location>
        <begin position="53"/>
        <end position="71"/>
    </location>
</feature>
<dbReference type="InterPro" id="IPR036259">
    <property type="entry name" value="MFS_trans_sf"/>
</dbReference>
<dbReference type="Proteomes" id="UP000198850">
    <property type="component" value="Unassembled WGS sequence"/>
</dbReference>
<dbReference type="PANTHER" id="PTHR23501:SF5">
    <property type="entry name" value="TRANSPORT PROTEIN"/>
    <property type="match status" value="1"/>
</dbReference>
<feature type="transmembrane region" description="Helical" evidence="5">
    <location>
        <begin position="408"/>
        <end position="427"/>
    </location>
</feature>
<feature type="transmembrane region" description="Helical" evidence="5">
    <location>
        <begin position="145"/>
        <end position="165"/>
    </location>
</feature>
<sequence length="531" mass="59799">MSSVLPVFRSWVPVWLIRATIFIVIVPGLLLFGLSTANAPGAAGYYGIEPSDVQYSMIAFYAAVAGFFALERRFFVFTATREYFLISTILQVVTSYLCFHTHSLSILFAFRFLQGMANCMSTSICITLIFGSLHSERAREIGYSIFHGLLLCITPLSTIITAPIIDAFDFNVLYKFIIFAYLPGTVMLLIIMNNVRLNKKMPLYQLDFYSFIIYSCLLCSLGYVLIYGEQYYWLQDSRILWNVVASTALLILTIVRQIHLKRPYLDMSVFKSRNFNIGVFMIFTLYIVRGALGMTSQYFASVLGMDPRHIGYLMIANIGGIAVSILISSRLIILKRPIRLIWMYGFFMLLVFHVWMWFLFSSQADYPTFIIPLFVQGMGAGMLMAPIIIFMISSVSLNLAGSASAMGVFFRFTGFCSSIAVINYFQLQHKAIHVNRFQDQLSGADGIASDRLKAYTAAVTAKGVAPDQAAKIARGLLSRTIDSQASLRTMMDYYLFISIILIIILMVIALFPYLNKTRINLMSSQPAPVGY</sequence>
<feature type="transmembrane region" description="Helical" evidence="5">
    <location>
        <begin position="275"/>
        <end position="292"/>
    </location>
</feature>
<dbReference type="SUPFAM" id="SSF103473">
    <property type="entry name" value="MFS general substrate transporter"/>
    <property type="match status" value="1"/>
</dbReference>
<accession>A0A1H4D0D6</accession>
<dbReference type="AlphaFoldDB" id="A0A1H4D0D6"/>
<keyword evidence="4 5" id="KW-0472">Membrane</keyword>
<gene>
    <name evidence="6" type="ORF">SAMN05443550_104273</name>
</gene>
<reference evidence="6 7" key="1">
    <citation type="submission" date="2016-10" db="EMBL/GenBank/DDBJ databases">
        <authorList>
            <person name="de Groot N.N."/>
        </authorList>
    </citation>
    <scope>NUCLEOTIDE SEQUENCE [LARGE SCALE GENOMIC DNA]</scope>
    <source>
        <strain evidence="6 7">DSM 19033</strain>
    </source>
</reference>
<dbReference type="RefSeq" id="WP_090556401.1">
    <property type="nucleotide sequence ID" value="NZ_FNRA01000004.1"/>
</dbReference>
<feature type="transmembrane region" description="Helical" evidence="5">
    <location>
        <begin position="115"/>
        <end position="133"/>
    </location>
</feature>
<dbReference type="GO" id="GO:0022857">
    <property type="term" value="F:transmembrane transporter activity"/>
    <property type="evidence" value="ECO:0007669"/>
    <property type="project" value="InterPro"/>
</dbReference>
<feature type="transmembrane region" description="Helical" evidence="5">
    <location>
        <begin position="493"/>
        <end position="514"/>
    </location>
</feature>
<dbReference type="Pfam" id="PF07690">
    <property type="entry name" value="MFS_1"/>
    <property type="match status" value="1"/>
</dbReference>
<feature type="transmembrane region" description="Helical" evidence="5">
    <location>
        <begin position="83"/>
        <end position="109"/>
    </location>
</feature>
<dbReference type="Gene3D" id="1.20.1720.10">
    <property type="entry name" value="Multidrug resistance protein D"/>
    <property type="match status" value="2"/>
</dbReference>
<comment type="subcellular location">
    <subcellularLocation>
        <location evidence="1">Membrane</location>
        <topology evidence="1">Multi-pass membrane protein</topology>
    </subcellularLocation>
</comment>
<feature type="transmembrane region" description="Helical" evidence="5">
    <location>
        <begin position="312"/>
        <end position="333"/>
    </location>
</feature>
<feature type="transmembrane region" description="Helical" evidence="5">
    <location>
        <begin position="340"/>
        <end position="360"/>
    </location>
</feature>
<dbReference type="PANTHER" id="PTHR23501">
    <property type="entry name" value="MAJOR FACILITATOR SUPERFAMILY"/>
    <property type="match status" value="1"/>
</dbReference>
<evidence type="ECO:0000256" key="2">
    <source>
        <dbReference type="ARBA" id="ARBA00022692"/>
    </source>
</evidence>
<keyword evidence="3 5" id="KW-1133">Transmembrane helix</keyword>
<evidence type="ECO:0000256" key="5">
    <source>
        <dbReference type="SAM" id="Phobius"/>
    </source>
</evidence>
<feature type="transmembrane region" description="Helical" evidence="5">
    <location>
        <begin position="380"/>
        <end position="401"/>
    </location>
</feature>
<dbReference type="OrthoDB" id="1404010at2"/>
<feature type="transmembrane region" description="Helical" evidence="5">
    <location>
        <begin position="177"/>
        <end position="196"/>
    </location>
</feature>
<keyword evidence="2 5" id="KW-0812">Transmembrane</keyword>
<protein>
    <submittedName>
        <fullName evidence="6">Major Facilitator Superfamily protein</fullName>
    </submittedName>
</protein>